<sequence length="156" mass="17117">MLLALKTKLINSNTFFLTRNHIFCPYKTHISTQETDSNSPTTRPTEQTDSPIGEVEQQFSSEIQSIIILPLSHLPHCKILLSRFTYQTALPLSSQASIDGRMPPSRLWNLTTFSTRTVNASQLVTSSPNIGLGARAFGTLMSLLSMTTSAIAISSS</sequence>
<comment type="caution">
    <text evidence="2">The sequence shown here is derived from an EMBL/GenBank/DDBJ whole genome shotgun (WGS) entry which is preliminary data.</text>
</comment>
<accession>A0A4Y2X197</accession>
<keyword evidence="3" id="KW-1185">Reference proteome</keyword>
<gene>
    <name evidence="2" type="ORF">AVEN_198248_1</name>
</gene>
<evidence type="ECO:0000313" key="2">
    <source>
        <dbReference type="EMBL" id="GBO43323.1"/>
    </source>
</evidence>
<dbReference type="OrthoDB" id="7474049at2759"/>
<dbReference type="EMBL" id="BGPR01069709">
    <property type="protein sequence ID" value="GBO43323.1"/>
    <property type="molecule type" value="Genomic_DNA"/>
</dbReference>
<evidence type="ECO:0000313" key="3">
    <source>
        <dbReference type="Proteomes" id="UP000499080"/>
    </source>
</evidence>
<evidence type="ECO:0000256" key="1">
    <source>
        <dbReference type="SAM" id="MobiDB-lite"/>
    </source>
</evidence>
<feature type="region of interest" description="Disordered" evidence="1">
    <location>
        <begin position="31"/>
        <end position="51"/>
    </location>
</feature>
<feature type="compositionally biased region" description="Polar residues" evidence="1">
    <location>
        <begin position="31"/>
        <end position="50"/>
    </location>
</feature>
<proteinExistence type="predicted"/>
<organism evidence="2 3">
    <name type="scientific">Araneus ventricosus</name>
    <name type="common">Orbweaver spider</name>
    <name type="synonym">Epeira ventricosa</name>
    <dbReference type="NCBI Taxonomy" id="182803"/>
    <lineage>
        <taxon>Eukaryota</taxon>
        <taxon>Metazoa</taxon>
        <taxon>Ecdysozoa</taxon>
        <taxon>Arthropoda</taxon>
        <taxon>Chelicerata</taxon>
        <taxon>Arachnida</taxon>
        <taxon>Araneae</taxon>
        <taxon>Araneomorphae</taxon>
        <taxon>Entelegynae</taxon>
        <taxon>Araneoidea</taxon>
        <taxon>Araneidae</taxon>
        <taxon>Araneus</taxon>
    </lineage>
</organism>
<reference evidence="2 3" key="1">
    <citation type="journal article" date="2019" name="Sci. Rep.">
        <title>Orb-weaving spider Araneus ventricosus genome elucidates the spidroin gene catalogue.</title>
        <authorList>
            <person name="Kono N."/>
            <person name="Nakamura H."/>
            <person name="Ohtoshi R."/>
            <person name="Moran D.A.P."/>
            <person name="Shinohara A."/>
            <person name="Yoshida Y."/>
            <person name="Fujiwara M."/>
            <person name="Mori M."/>
            <person name="Tomita M."/>
            <person name="Arakawa K."/>
        </authorList>
    </citation>
    <scope>NUCLEOTIDE SEQUENCE [LARGE SCALE GENOMIC DNA]</scope>
</reference>
<protein>
    <submittedName>
        <fullName evidence="2">Uncharacterized protein</fullName>
    </submittedName>
</protein>
<name>A0A4Y2X197_ARAVE</name>
<dbReference type="AlphaFoldDB" id="A0A4Y2X197"/>
<dbReference type="Proteomes" id="UP000499080">
    <property type="component" value="Unassembled WGS sequence"/>
</dbReference>